<protein>
    <submittedName>
        <fullName evidence="1">Uncharacterized protein</fullName>
    </submittedName>
</protein>
<gene>
    <name evidence="1" type="ORF">ALMOND_2B000063</name>
</gene>
<accession>A0A5E4G1E6</accession>
<dbReference type="Gramene" id="VVA33514">
    <property type="protein sequence ID" value="VVA33514"/>
    <property type="gene ID" value="Prudul26B000063"/>
</dbReference>
<dbReference type="EMBL" id="CABIKO010000291">
    <property type="protein sequence ID" value="VVA33514.1"/>
    <property type="molecule type" value="Genomic_DNA"/>
</dbReference>
<sequence>MARKKSKASKLVKAPFPYSLEDIDWGSWETNLERLNPKPEVPLYEDYLPWNSWVDELMPRYQGKWMQNRIFYAIMLSKHQIELNPPL</sequence>
<proteinExistence type="predicted"/>
<evidence type="ECO:0000313" key="1">
    <source>
        <dbReference type="EMBL" id="VVA33514.1"/>
    </source>
</evidence>
<organism evidence="1 2">
    <name type="scientific">Prunus dulcis</name>
    <name type="common">Almond</name>
    <name type="synonym">Amygdalus dulcis</name>
    <dbReference type="NCBI Taxonomy" id="3755"/>
    <lineage>
        <taxon>Eukaryota</taxon>
        <taxon>Viridiplantae</taxon>
        <taxon>Streptophyta</taxon>
        <taxon>Embryophyta</taxon>
        <taxon>Tracheophyta</taxon>
        <taxon>Spermatophyta</taxon>
        <taxon>Magnoliopsida</taxon>
        <taxon>eudicotyledons</taxon>
        <taxon>Gunneridae</taxon>
        <taxon>Pentapetalae</taxon>
        <taxon>rosids</taxon>
        <taxon>fabids</taxon>
        <taxon>Rosales</taxon>
        <taxon>Rosaceae</taxon>
        <taxon>Amygdaloideae</taxon>
        <taxon>Amygdaleae</taxon>
        <taxon>Prunus</taxon>
    </lineage>
</organism>
<dbReference type="AlphaFoldDB" id="A0A5E4G1E6"/>
<name>A0A5E4G1E6_PRUDU</name>
<reference evidence="2" key="1">
    <citation type="journal article" date="2020" name="Plant J.">
        <title>Transposons played a major role in the diversification between the closely related almond and peach genomes: results from the almond genome sequence.</title>
        <authorList>
            <person name="Alioto T."/>
            <person name="Alexiou K.G."/>
            <person name="Bardil A."/>
            <person name="Barteri F."/>
            <person name="Castanera R."/>
            <person name="Cruz F."/>
            <person name="Dhingra A."/>
            <person name="Duval H."/>
            <person name="Fernandez I Marti A."/>
            <person name="Frias L."/>
            <person name="Galan B."/>
            <person name="Garcia J.L."/>
            <person name="Howad W."/>
            <person name="Gomez-Garrido J."/>
            <person name="Gut M."/>
            <person name="Julca I."/>
            <person name="Morata J."/>
            <person name="Puigdomenech P."/>
            <person name="Ribeca P."/>
            <person name="Rubio Cabetas M.J."/>
            <person name="Vlasova A."/>
            <person name="Wirthensohn M."/>
            <person name="Garcia-Mas J."/>
            <person name="Gabaldon T."/>
            <person name="Casacuberta J.M."/>
            <person name="Arus P."/>
        </authorList>
    </citation>
    <scope>NUCLEOTIDE SEQUENCE [LARGE SCALE GENOMIC DNA]</scope>
    <source>
        <strain evidence="2">cv. Texas</strain>
    </source>
</reference>
<evidence type="ECO:0000313" key="2">
    <source>
        <dbReference type="Proteomes" id="UP000327085"/>
    </source>
</evidence>
<dbReference type="InParanoid" id="A0A5E4G1E6"/>
<dbReference type="Proteomes" id="UP000327085">
    <property type="component" value="Chromosome 7"/>
</dbReference>